<sequence>MNEVVKKERSNLYLNSEIKEKAKRILSHYGLSLSDAVNIFLAQVVLENGIPFKVRIPNKETLKVMEETVKGKNLEEASLEELVLEAESRVKTKKT</sequence>
<protein>
    <submittedName>
        <fullName evidence="3">DNA-damage-inducible protein J</fullName>
    </submittedName>
</protein>
<dbReference type="RefSeq" id="WP_283400050.1">
    <property type="nucleotide sequence ID" value="NZ_FXUB01000001.1"/>
</dbReference>
<gene>
    <name evidence="3" type="ORF">SAMN06265339_0547</name>
</gene>
<comment type="caution">
    <text evidence="3">The sequence shown here is derived from an EMBL/GenBank/DDBJ whole genome shotgun (WGS) entry which is preliminary data.</text>
</comment>
<dbReference type="Pfam" id="PF04221">
    <property type="entry name" value="RelB"/>
    <property type="match status" value="1"/>
</dbReference>
<dbReference type="Gene3D" id="1.10.1220.10">
    <property type="entry name" value="Met repressor-like"/>
    <property type="match status" value="1"/>
</dbReference>
<keyword evidence="2" id="KW-1277">Toxin-antitoxin system</keyword>
<name>A0ABY1NF49_9BACT</name>
<accession>A0ABY1NF49</accession>
<dbReference type="Proteomes" id="UP001157911">
    <property type="component" value="Unassembled WGS sequence"/>
</dbReference>
<dbReference type="PANTHER" id="PTHR38781">
    <property type="entry name" value="ANTITOXIN DINJ-RELATED"/>
    <property type="match status" value="1"/>
</dbReference>
<dbReference type="EMBL" id="FXUB01000001">
    <property type="protein sequence ID" value="SMP08037.1"/>
    <property type="molecule type" value="Genomic_DNA"/>
</dbReference>
<reference evidence="3 4" key="1">
    <citation type="submission" date="2017-05" db="EMBL/GenBank/DDBJ databases">
        <authorList>
            <person name="Varghese N."/>
            <person name="Submissions S."/>
        </authorList>
    </citation>
    <scope>NUCLEOTIDE SEQUENCE [LARGE SCALE GENOMIC DNA]</scope>
    <source>
        <strain evidence="3 4">DSM 15522</strain>
    </source>
</reference>
<comment type="similarity">
    <text evidence="1">Belongs to the RelB/DinJ antitoxin family.</text>
</comment>
<evidence type="ECO:0000256" key="2">
    <source>
        <dbReference type="ARBA" id="ARBA00022649"/>
    </source>
</evidence>
<dbReference type="PANTHER" id="PTHR38781:SF1">
    <property type="entry name" value="ANTITOXIN DINJ-RELATED"/>
    <property type="match status" value="1"/>
</dbReference>
<evidence type="ECO:0000256" key="1">
    <source>
        <dbReference type="ARBA" id="ARBA00010562"/>
    </source>
</evidence>
<dbReference type="NCBIfam" id="TIGR02384">
    <property type="entry name" value="RelB_DinJ"/>
    <property type="match status" value="1"/>
</dbReference>
<evidence type="ECO:0000313" key="3">
    <source>
        <dbReference type="EMBL" id="SMP08037.1"/>
    </source>
</evidence>
<keyword evidence="4" id="KW-1185">Reference proteome</keyword>
<proteinExistence type="inferred from homology"/>
<dbReference type="InterPro" id="IPR013321">
    <property type="entry name" value="Arc_rbn_hlx_hlx"/>
</dbReference>
<evidence type="ECO:0000313" key="4">
    <source>
        <dbReference type="Proteomes" id="UP001157911"/>
    </source>
</evidence>
<dbReference type="InterPro" id="IPR007337">
    <property type="entry name" value="RelB/DinJ"/>
</dbReference>
<organism evidence="3 4">
    <name type="scientific">Desulfurobacterium pacificum</name>
    <dbReference type="NCBI Taxonomy" id="240166"/>
    <lineage>
        <taxon>Bacteria</taxon>
        <taxon>Pseudomonadati</taxon>
        <taxon>Aquificota</taxon>
        <taxon>Aquificia</taxon>
        <taxon>Desulfurobacteriales</taxon>
        <taxon>Desulfurobacteriaceae</taxon>
        <taxon>Desulfurobacterium</taxon>
    </lineage>
</organism>